<evidence type="ECO:0000313" key="1">
    <source>
        <dbReference type="EMBL" id="CAF4341641.1"/>
    </source>
</evidence>
<gene>
    <name evidence="1" type="ORF">FNK824_LOCUS42040</name>
</gene>
<dbReference type="Proteomes" id="UP000663874">
    <property type="component" value="Unassembled WGS sequence"/>
</dbReference>
<feature type="non-terminal residue" evidence="1">
    <location>
        <position position="1"/>
    </location>
</feature>
<sequence length="67" mass="7689">CLVSAVELLIANDKIKLIELNKKLDREIISFGYLKQSIEIIAYILFKLDNFKNHLANIQTSIIELEA</sequence>
<organism evidence="1 2">
    <name type="scientific">Rotaria sordida</name>
    <dbReference type="NCBI Taxonomy" id="392033"/>
    <lineage>
        <taxon>Eukaryota</taxon>
        <taxon>Metazoa</taxon>
        <taxon>Spiralia</taxon>
        <taxon>Gnathifera</taxon>
        <taxon>Rotifera</taxon>
        <taxon>Eurotatoria</taxon>
        <taxon>Bdelloidea</taxon>
        <taxon>Philodinida</taxon>
        <taxon>Philodinidae</taxon>
        <taxon>Rotaria</taxon>
    </lineage>
</organism>
<name>A0A820KBW7_9BILA</name>
<dbReference type="AlphaFoldDB" id="A0A820KBW7"/>
<proteinExistence type="predicted"/>
<evidence type="ECO:0000313" key="2">
    <source>
        <dbReference type="Proteomes" id="UP000663874"/>
    </source>
</evidence>
<dbReference type="EMBL" id="CAJOBE010045919">
    <property type="protein sequence ID" value="CAF4341641.1"/>
    <property type="molecule type" value="Genomic_DNA"/>
</dbReference>
<reference evidence="1" key="1">
    <citation type="submission" date="2021-02" db="EMBL/GenBank/DDBJ databases">
        <authorList>
            <person name="Nowell W R."/>
        </authorList>
    </citation>
    <scope>NUCLEOTIDE SEQUENCE</scope>
</reference>
<accession>A0A820KBW7</accession>
<comment type="caution">
    <text evidence="1">The sequence shown here is derived from an EMBL/GenBank/DDBJ whole genome shotgun (WGS) entry which is preliminary data.</text>
</comment>
<protein>
    <submittedName>
        <fullName evidence="1">Uncharacterized protein</fullName>
    </submittedName>
</protein>